<dbReference type="EMBL" id="WUBL01000030">
    <property type="protein sequence ID" value="KAF2969862.1"/>
    <property type="molecule type" value="Genomic_DNA"/>
</dbReference>
<evidence type="ECO:0000313" key="3">
    <source>
        <dbReference type="Proteomes" id="UP000481858"/>
    </source>
</evidence>
<dbReference type="InterPro" id="IPR021475">
    <property type="entry name" value="Pants/Emi1-like"/>
</dbReference>
<evidence type="ECO:0008006" key="4">
    <source>
        <dbReference type="Google" id="ProtNLM"/>
    </source>
</evidence>
<dbReference type="OrthoDB" id="2017405at2759"/>
<reference evidence="2 3" key="1">
    <citation type="submission" date="2019-12" db="EMBL/GenBank/DDBJ databases">
        <title>Draft genome sequence of the ascomycete Xylaria multiplex DSM 110363.</title>
        <authorList>
            <person name="Buettner E."/>
            <person name="Kellner H."/>
        </authorList>
    </citation>
    <scope>NUCLEOTIDE SEQUENCE [LARGE SCALE GENOMIC DNA]</scope>
    <source>
        <strain evidence="2 3">DSM 110363</strain>
    </source>
</reference>
<organism evidence="2 3">
    <name type="scientific">Xylaria multiplex</name>
    <dbReference type="NCBI Taxonomy" id="323545"/>
    <lineage>
        <taxon>Eukaryota</taxon>
        <taxon>Fungi</taxon>
        <taxon>Dikarya</taxon>
        <taxon>Ascomycota</taxon>
        <taxon>Pezizomycotina</taxon>
        <taxon>Sordariomycetes</taxon>
        <taxon>Xylariomycetidae</taxon>
        <taxon>Xylariales</taxon>
        <taxon>Xylariaceae</taxon>
        <taxon>Xylaria</taxon>
    </lineage>
</organism>
<gene>
    <name evidence="2" type="ORF">GQX73_g3670</name>
</gene>
<dbReference type="AlphaFoldDB" id="A0A7C8IZ33"/>
<dbReference type="Pfam" id="PF11326">
    <property type="entry name" value="PANTS-like"/>
    <property type="match status" value="1"/>
</dbReference>
<feature type="compositionally biased region" description="Low complexity" evidence="1">
    <location>
        <begin position="1"/>
        <end position="25"/>
    </location>
</feature>
<dbReference type="InParanoid" id="A0A7C8IZ33"/>
<evidence type="ECO:0000313" key="2">
    <source>
        <dbReference type="EMBL" id="KAF2969862.1"/>
    </source>
</evidence>
<sequence>MGWLWSSGPAPKASAADASAPNAEPQPTSIPKTNHAAEPVSGDPEIAKFMAQIQAEFGGGSNASTKPDIFSSSQPTSTSSQRSSWSTPPSPPSDAVRLDAVSESLLPTTMSCRQAFDQAFHCNSLGGQWTSVFRSGGMRSCSDQWDDFWFCMRTRAYSGTVKEEAIRDYYRQKEIKKYGPGMPNSTDIWEPRTEKLPPGSAFQGRYEKPNISDEEWRRQEIERRKMIQRMLKEEEERTSSS</sequence>
<comment type="caution">
    <text evidence="2">The sequence shown here is derived from an EMBL/GenBank/DDBJ whole genome shotgun (WGS) entry which is preliminary data.</text>
</comment>
<keyword evidence="3" id="KW-1185">Reference proteome</keyword>
<feature type="compositionally biased region" description="Low complexity" evidence="1">
    <location>
        <begin position="71"/>
        <end position="87"/>
    </location>
</feature>
<protein>
    <recommendedName>
        <fullName evidence="4">Early meiotic induction protein 1</fullName>
    </recommendedName>
</protein>
<dbReference type="PANTHER" id="PTHR28052">
    <property type="entry name" value="UPF0545 PROTEIN C22ORF39"/>
    <property type="match status" value="1"/>
</dbReference>
<dbReference type="PANTHER" id="PTHR28052:SF1">
    <property type="entry name" value="UPF0545 PROTEIN C22ORF39"/>
    <property type="match status" value="1"/>
</dbReference>
<dbReference type="Proteomes" id="UP000481858">
    <property type="component" value="Unassembled WGS sequence"/>
</dbReference>
<name>A0A7C8IZ33_9PEZI</name>
<feature type="region of interest" description="Disordered" evidence="1">
    <location>
        <begin position="1"/>
        <end position="96"/>
    </location>
</feature>
<evidence type="ECO:0000256" key="1">
    <source>
        <dbReference type="SAM" id="MobiDB-lite"/>
    </source>
</evidence>
<proteinExistence type="predicted"/>
<accession>A0A7C8IZ33</accession>